<gene>
    <name evidence="1" type="ORF">NCTC13336_00025</name>
</gene>
<accession>A0A377QY96</accession>
<keyword evidence="2" id="KW-1185">Reference proteome</keyword>
<evidence type="ECO:0000313" key="1">
    <source>
        <dbReference type="EMBL" id="STQ99839.1"/>
    </source>
</evidence>
<dbReference type="AlphaFoldDB" id="A0A377QY96"/>
<protein>
    <submittedName>
        <fullName evidence="1">Uncharacterized protein</fullName>
    </submittedName>
</protein>
<sequence>MSAPDYLFIRHDNGEMVDCFIPNKLSDPLFDYMQPRMFEVAPEDADPFQGQFFGGVLSITSVPASRYMAVYDLIMEACDNVEQLKPCKADLQKALQDDPRYQAV</sequence>
<evidence type="ECO:0000313" key="2">
    <source>
        <dbReference type="Proteomes" id="UP000254293"/>
    </source>
</evidence>
<organism evidence="1 2">
    <name type="scientific">Kingella potus</name>
    <dbReference type="NCBI Taxonomy" id="265175"/>
    <lineage>
        <taxon>Bacteria</taxon>
        <taxon>Pseudomonadati</taxon>
        <taxon>Pseudomonadota</taxon>
        <taxon>Betaproteobacteria</taxon>
        <taxon>Neisseriales</taxon>
        <taxon>Neisseriaceae</taxon>
        <taxon>Kingella</taxon>
    </lineage>
</organism>
<reference evidence="1 2" key="1">
    <citation type="submission" date="2018-06" db="EMBL/GenBank/DDBJ databases">
        <authorList>
            <consortium name="Pathogen Informatics"/>
            <person name="Doyle S."/>
        </authorList>
    </citation>
    <scope>NUCLEOTIDE SEQUENCE [LARGE SCALE GENOMIC DNA]</scope>
    <source>
        <strain evidence="1 2">NCTC13336</strain>
    </source>
</reference>
<name>A0A377QY96_9NEIS</name>
<dbReference type="RefSeq" id="WP_115307191.1">
    <property type="nucleotide sequence ID" value="NZ_CP091516.1"/>
</dbReference>
<dbReference type="EMBL" id="UGJJ01000001">
    <property type="protein sequence ID" value="STQ99839.1"/>
    <property type="molecule type" value="Genomic_DNA"/>
</dbReference>
<proteinExistence type="predicted"/>
<dbReference type="Proteomes" id="UP000254293">
    <property type="component" value="Unassembled WGS sequence"/>
</dbReference>
<dbReference type="OrthoDB" id="9860372at2"/>